<proteinExistence type="predicted"/>
<evidence type="ECO:0000256" key="1">
    <source>
        <dbReference type="ARBA" id="ARBA00001933"/>
    </source>
</evidence>
<evidence type="ECO:0000256" key="5">
    <source>
        <dbReference type="SAM" id="Phobius"/>
    </source>
</evidence>
<feature type="transmembrane region" description="Helical" evidence="5">
    <location>
        <begin position="83"/>
        <end position="103"/>
    </location>
</feature>
<organism evidence="8 9">
    <name type="scientific">Desulfoscipio gibsoniae DSM 7213</name>
    <dbReference type="NCBI Taxonomy" id="767817"/>
    <lineage>
        <taxon>Bacteria</taxon>
        <taxon>Bacillati</taxon>
        <taxon>Bacillota</taxon>
        <taxon>Clostridia</taxon>
        <taxon>Eubacteriales</taxon>
        <taxon>Desulfallaceae</taxon>
        <taxon>Desulfoscipio</taxon>
    </lineage>
</organism>
<feature type="domain" description="Acyltransferase 3" evidence="7">
    <location>
        <begin position="8"/>
        <end position="331"/>
    </location>
</feature>
<feature type="transmembrane region" description="Helical" evidence="5">
    <location>
        <begin position="123"/>
        <end position="143"/>
    </location>
</feature>
<sequence length="571" mass="64533">MKEKREYAGIDYFRVIAAFLVITIYTSPLSSVNEIADFILTRVIARTVVPFFFMASGFFLLPGYISEKKTGPGKLPAFLKKTAILYGIASLMYLPVNIYAGYFKSPHLLPNLLKDLVFDGTFYHLWYLPAVMLGAIITCFMLGRLKINHAFAIALGLYVIGLFGDSYYGIATKVPFLKSFYDAVFVLTDYTRNGLFFAPVFLMLGGLIAKYRKRRLKTCIIGFAVSSTLLMIEGLTLHGFQVQRHDSMYFMLLPCMVFLFQSLMFWEGRGGQILRNLSMMIYLIHPLIIVFIRGVAKVISLQRLLIDNSVVNFLAVALCSFIATMAIASALRRKNKKQPVLEQVCMDRAWAEIHLANLGHNVKVLRDMLPNGCELMAVVKANAYGHGDVEIACYLNRIGVASFAVATIEEGIRLRTHGIEGDILILGYTDPQRVPELVRYRLSQTVTEYKHAKQLNASKQQISVHIKIDTGMHRLGESCNNAAEIESIFQCHNLKVCGIYTHLCVADSTQEDDVAFTEEQLSHFYTLLEQLKQHQIALPKIHIQSSYGILNYPELQCSYARRGRRVGRCWN</sequence>
<feature type="transmembrane region" description="Helical" evidence="5">
    <location>
        <begin position="311"/>
        <end position="331"/>
    </location>
</feature>
<dbReference type="Pfam" id="PF01168">
    <property type="entry name" value="Ala_racemase_N"/>
    <property type="match status" value="1"/>
</dbReference>
<dbReference type="InterPro" id="IPR002656">
    <property type="entry name" value="Acyl_transf_3_dom"/>
</dbReference>
<feature type="domain" description="Alanine racemase N-terminal" evidence="6">
    <location>
        <begin position="353"/>
        <end position="563"/>
    </location>
</feature>
<evidence type="ECO:0000256" key="2">
    <source>
        <dbReference type="ARBA" id="ARBA00022898"/>
    </source>
</evidence>
<dbReference type="NCBIfam" id="TIGR00492">
    <property type="entry name" value="alr"/>
    <property type="match status" value="1"/>
</dbReference>
<evidence type="ECO:0000256" key="3">
    <source>
        <dbReference type="ARBA" id="ARBA00023235"/>
    </source>
</evidence>
<dbReference type="InterPro" id="IPR029066">
    <property type="entry name" value="PLP-binding_barrel"/>
</dbReference>
<feature type="transmembrane region" description="Helical" evidence="5">
    <location>
        <begin position="279"/>
        <end position="299"/>
    </location>
</feature>
<keyword evidence="5" id="KW-0812">Transmembrane</keyword>
<dbReference type="EMBL" id="CP003273">
    <property type="protein sequence ID" value="AGL01208.1"/>
    <property type="molecule type" value="Genomic_DNA"/>
</dbReference>
<dbReference type="eggNOG" id="COG0787">
    <property type="taxonomic scope" value="Bacteria"/>
</dbReference>
<dbReference type="Gene3D" id="3.20.20.10">
    <property type="entry name" value="Alanine racemase"/>
    <property type="match status" value="1"/>
</dbReference>
<dbReference type="HOGENOM" id="CLU_024623_0_0_9"/>
<accession>R4KDE2</accession>
<keyword evidence="3" id="KW-0413">Isomerase</keyword>
<keyword evidence="2 4" id="KW-0663">Pyridoxal phosphate</keyword>
<dbReference type="PANTHER" id="PTHR30511:SF0">
    <property type="entry name" value="ALANINE RACEMASE, CATABOLIC-RELATED"/>
    <property type="match status" value="1"/>
</dbReference>
<dbReference type="PRINTS" id="PR00992">
    <property type="entry name" value="ALARACEMASE"/>
</dbReference>
<dbReference type="SUPFAM" id="SSF51419">
    <property type="entry name" value="PLP-binding barrel"/>
    <property type="match status" value="1"/>
</dbReference>
<feature type="transmembrane region" description="Helical" evidence="5">
    <location>
        <begin position="150"/>
        <end position="170"/>
    </location>
</feature>
<dbReference type="PROSITE" id="PS00395">
    <property type="entry name" value="ALANINE_RACEMASE"/>
    <property type="match status" value="1"/>
</dbReference>
<dbReference type="FunFam" id="3.20.20.10:FF:000002">
    <property type="entry name" value="Alanine racemase"/>
    <property type="match status" value="1"/>
</dbReference>
<gene>
    <name evidence="8" type="ORF">Desgi_1751</name>
</gene>
<dbReference type="GO" id="GO:0008784">
    <property type="term" value="F:alanine racemase activity"/>
    <property type="evidence" value="ECO:0007669"/>
    <property type="project" value="InterPro"/>
</dbReference>
<dbReference type="GO" id="GO:0005829">
    <property type="term" value="C:cytosol"/>
    <property type="evidence" value="ECO:0007669"/>
    <property type="project" value="TreeGrafter"/>
</dbReference>
<feature type="transmembrane region" description="Helical" evidence="5">
    <location>
        <begin position="12"/>
        <end position="31"/>
    </location>
</feature>
<keyword evidence="5" id="KW-1133">Transmembrane helix</keyword>
<comment type="cofactor">
    <cofactor evidence="1 4">
        <name>pyridoxal 5'-phosphate</name>
        <dbReference type="ChEBI" id="CHEBI:597326"/>
    </cofactor>
</comment>
<keyword evidence="9" id="KW-1185">Reference proteome</keyword>
<dbReference type="KEGG" id="dgi:Desgi_1751"/>
<feature type="transmembrane region" description="Helical" evidence="5">
    <location>
        <begin position="190"/>
        <end position="208"/>
    </location>
</feature>
<name>R4KDE2_9FIRM</name>
<dbReference type="Pfam" id="PF01757">
    <property type="entry name" value="Acyl_transf_3"/>
    <property type="match status" value="1"/>
</dbReference>
<feature type="transmembrane region" description="Helical" evidence="5">
    <location>
        <begin position="220"/>
        <end position="241"/>
    </location>
</feature>
<evidence type="ECO:0000256" key="4">
    <source>
        <dbReference type="PIRSR" id="PIRSR600821-50"/>
    </source>
</evidence>
<dbReference type="STRING" id="767817.Desgi_1751"/>
<keyword evidence="5" id="KW-0472">Membrane</keyword>
<dbReference type="GO" id="GO:0006522">
    <property type="term" value="P:alanine metabolic process"/>
    <property type="evidence" value="ECO:0007669"/>
    <property type="project" value="InterPro"/>
</dbReference>
<dbReference type="RefSeq" id="WP_006524449.1">
    <property type="nucleotide sequence ID" value="NC_021184.1"/>
</dbReference>
<feature type="transmembrane region" description="Helical" evidence="5">
    <location>
        <begin position="247"/>
        <end position="267"/>
    </location>
</feature>
<dbReference type="AlphaFoldDB" id="R4KDE2"/>
<dbReference type="eggNOG" id="COG1835">
    <property type="taxonomic scope" value="Bacteria"/>
</dbReference>
<evidence type="ECO:0000259" key="7">
    <source>
        <dbReference type="Pfam" id="PF01757"/>
    </source>
</evidence>
<protein>
    <submittedName>
        <fullName evidence="8">Alanine racemase</fullName>
    </submittedName>
</protein>
<evidence type="ECO:0000259" key="6">
    <source>
        <dbReference type="Pfam" id="PF01168"/>
    </source>
</evidence>
<dbReference type="InterPro" id="IPR000821">
    <property type="entry name" value="Ala_racemase"/>
</dbReference>
<evidence type="ECO:0000313" key="9">
    <source>
        <dbReference type="Proteomes" id="UP000013520"/>
    </source>
</evidence>
<dbReference type="InterPro" id="IPR020622">
    <property type="entry name" value="Ala_racemase_pyridoxalP-BS"/>
</dbReference>
<dbReference type="GO" id="GO:0030170">
    <property type="term" value="F:pyridoxal phosphate binding"/>
    <property type="evidence" value="ECO:0007669"/>
    <property type="project" value="TreeGrafter"/>
</dbReference>
<feature type="modified residue" description="N6-(pyridoxal phosphate)lysine" evidence="4">
    <location>
        <position position="380"/>
    </location>
</feature>
<dbReference type="GO" id="GO:0016747">
    <property type="term" value="F:acyltransferase activity, transferring groups other than amino-acyl groups"/>
    <property type="evidence" value="ECO:0007669"/>
    <property type="project" value="InterPro"/>
</dbReference>
<dbReference type="OrthoDB" id="9813814at2"/>
<dbReference type="PANTHER" id="PTHR30511">
    <property type="entry name" value="ALANINE RACEMASE"/>
    <property type="match status" value="1"/>
</dbReference>
<feature type="transmembrane region" description="Helical" evidence="5">
    <location>
        <begin position="43"/>
        <end position="62"/>
    </location>
</feature>
<dbReference type="InterPro" id="IPR001608">
    <property type="entry name" value="Ala_racemase_N"/>
</dbReference>
<dbReference type="Proteomes" id="UP000013520">
    <property type="component" value="Chromosome"/>
</dbReference>
<evidence type="ECO:0000313" key="8">
    <source>
        <dbReference type="EMBL" id="AGL01208.1"/>
    </source>
</evidence>
<reference evidence="8 9" key="1">
    <citation type="submission" date="2012-01" db="EMBL/GenBank/DDBJ databases">
        <title>Complete sequence of Desulfotomaculum gibsoniae DSM 7213.</title>
        <authorList>
            <consortium name="US DOE Joint Genome Institute"/>
            <person name="Lucas S."/>
            <person name="Han J."/>
            <person name="Lapidus A."/>
            <person name="Cheng J.-F."/>
            <person name="Goodwin L."/>
            <person name="Pitluck S."/>
            <person name="Peters L."/>
            <person name="Ovchinnikova G."/>
            <person name="Teshima H."/>
            <person name="Detter J.C."/>
            <person name="Han C."/>
            <person name="Tapia R."/>
            <person name="Land M."/>
            <person name="Hauser L."/>
            <person name="Kyrpides N."/>
            <person name="Ivanova N."/>
            <person name="Pagani I."/>
            <person name="Parshina S."/>
            <person name="Plugge C."/>
            <person name="Muyzer G."/>
            <person name="Kuever J."/>
            <person name="Ivanova A."/>
            <person name="Nazina T."/>
            <person name="Klenk H.-P."/>
            <person name="Brambilla E."/>
            <person name="Spring S."/>
            <person name="Stams A.F."/>
            <person name="Woyke T."/>
        </authorList>
    </citation>
    <scope>NUCLEOTIDE SEQUENCE [LARGE SCALE GENOMIC DNA]</scope>
    <source>
        <strain evidence="8 9">DSM 7213</strain>
    </source>
</reference>